<sequence>MSSTDNNDVFGKNINSDAIVAITLARVDSDDDEPSSNDNRGKHDKLIESCQPHQGPNWEQIGSHEQDEFSSWLNGEGPLKAIRSATLNMSTPLYHPLPPLTPAAVQLVTFASISVDDTDNREGILEASDTNARGASHVEEEFFDRMLDNYLSTNDEMHRSSSAMAPLPSFSIDDNDDFEQLLQGASASTYITYKPIDNVSLDDDDDLEPSTQRGNSSLSLQINCQVQTPPKCQIDMAAVRIRFLKTGMLPVGSRLALWHRAEVEDTASMNAILTTPRSLPSQVLLRTEVEALCSRLSSSAAYSRILREMEDSMRGTHLLFIYNAESLFIHLCTQLGVDYSSEMALTFASLLLASGFEPLYPEIAEILSAPCCRFLPHLSRNLSLHSLSSSQRPTLKQLLLYYSPRLASYLSQHFTSWHHTPHKNCNEKGECGTIPDSWLSSFFEDIGTGSDSANFDFLLKVWDCSLVMEAYVAHENAPLLTVFFITLYAVIMAENALMRMPREQLRHSMAVTLLNSLLHGEVTKSANFVQDVRQLLECTPPSICTKLRNFAMKSSEAVDYKSVGVQAVSTSFGTSSRCGMRNLHTASTRSIHNDASSMTFNMPINLLTNVPVNYTAALPSSTSNASKNFIQAQQLKHVQAMGIAPVSVALEAQEIISSVFGIEGHETEFTRYFIVDCRKYEDSQCGRFPKAFHFDPAANSDAALVDQVIAALGPSKHSGVHVCVMGQGYAHIAEELRRFQLQQGVPAASPFSLSEQLHAKDQMRVRSSKEFLLKHGYPRVSVINGGYAAAHGFLFRSHDLTVDYLADHNTLNCKLCQHDGSMNAILPSHFSQVEGSDKKRESDNCRDFGRSKISKMSDELPHTSVEGSKYTDIDLISPSADFKILATDSYYSSVAGAFKTGSKTLLNPTVGGTKWLFKKSAARTAEFANAAAYMSNLSSKNVTGSMQGVTVVDTSSEVLEKKTKQAMPNLSKFRNSLAAIGSESLEMLKKVESVMEHVVEQVSVVTSSSAARIRVPFPSTSSPSLKDAAAVATQSTSQSQSVSTNSASALLKSRAALSPDPAYSTFYHESTDELFAIDDDDDDGYNEGQFVQRIELSNSRSSFMSSFASDSPVAAESVHNIVK</sequence>
<evidence type="ECO:0000313" key="3">
    <source>
        <dbReference type="Proteomes" id="UP000294530"/>
    </source>
</evidence>
<comment type="caution">
    <text evidence="2">The sequence shown here is derived from an EMBL/GenBank/DDBJ whole genome shotgun (WGS) entry which is preliminary data.</text>
</comment>
<feature type="compositionally biased region" description="Low complexity" evidence="1">
    <location>
        <begin position="1028"/>
        <end position="1044"/>
    </location>
</feature>
<feature type="region of interest" description="Disordered" evidence="1">
    <location>
        <begin position="1016"/>
        <end position="1044"/>
    </location>
</feature>
<dbReference type="GO" id="GO:0005829">
    <property type="term" value="C:cytosol"/>
    <property type="evidence" value="ECO:0007669"/>
    <property type="project" value="GOC"/>
</dbReference>
<feature type="region of interest" description="Disordered" evidence="1">
    <location>
        <begin position="27"/>
        <end position="47"/>
    </location>
</feature>
<keyword evidence="3" id="KW-1185">Reference proteome</keyword>
<dbReference type="GO" id="GO:0005802">
    <property type="term" value="C:trans-Golgi network"/>
    <property type="evidence" value="ECO:0007669"/>
    <property type="project" value="TreeGrafter"/>
</dbReference>
<dbReference type="RefSeq" id="XP_067814384.1">
    <property type="nucleotide sequence ID" value="XM_067958351.1"/>
</dbReference>
<proteinExistence type="predicted"/>
<dbReference type="KEGG" id="blac:94344022"/>
<dbReference type="PANTHER" id="PTHR13297">
    <property type="entry name" value="TBC1 DOMAIN FAMILY MEMBER 23-RELATED"/>
    <property type="match status" value="1"/>
</dbReference>
<dbReference type="GeneID" id="94344022"/>
<name>A0A976FDM2_BRELC</name>
<protein>
    <recommendedName>
        <fullName evidence="4">TBC1 domain family member 23</fullName>
    </recommendedName>
</protein>
<dbReference type="InterPro" id="IPR039755">
    <property type="entry name" value="TBC1D23"/>
</dbReference>
<organism evidence="2 3">
    <name type="scientific">Bremia lactucae</name>
    <name type="common">Lettuce downy mildew</name>
    <dbReference type="NCBI Taxonomy" id="4779"/>
    <lineage>
        <taxon>Eukaryota</taxon>
        <taxon>Sar</taxon>
        <taxon>Stramenopiles</taxon>
        <taxon>Oomycota</taxon>
        <taxon>Peronosporomycetes</taxon>
        <taxon>Peronosporales</taxon>
        <taxon>Peronosporaceae</taxon>
        <taxon>Bremia</taxon>
    </lineage>
</organism>
<reference evidence="2 3" key="1">
    <citation type="journal article" date="2021" name="Genome Biol.">
        <title>AFLAP: assembly-free linkage analysis pipeline using k-mers from genome sequencing data.</title>
        <authorList>
            <person name="Fletcher K."/>
            <person name="Zhang L."/>
            <person name="Gil J."/>
            <person name="Han R."/>
            <person name="Cavanaugh K."/>
            <person name="Michelmore R."/>
        </authorList>
    </citation>
    <scope>NUCLEOTIDE SEQUENCE [LARGE SCALE GENOMIC DNA]</scope>
    <source>
        <strain evidence="2 3">SF5</strain>
    </source>
</reference>
<evidence type="ECO:0008006" key="4">
    <source>
        <dbReference type="Google" id="ProtNLM"/>
    </source>
</evidence>
<dbReference type="SUPFAM" id="SSF52821">
    <property type="entry name" value="Rhodanese/Cell cycle control phosphatase"/>
    <property type="match status" value="1"/>
</dbReference>
<evidence type="ECO:0000256" key="1">
    <source>
        <dbReference type="SAM" id="MobiDB-lite"/>
    </source>
</evidence>
<dbReference type="OrthoDB" id="73307at2759"/>
<evidence type="ECO:0000313" key="2">
    <source>
        <dbReference type="EMBL" id="TDH64885.1"/>
    </source>
</evidence>
<dbReference type="AlphaFoldDB" id="A0A976FDM2"/>
<dbReference type="EMBL" id="SHOA02000002">
    <property type="protein sequence ID" value="TDH64885.1"/>
    <property type="molecule type" value="Genomic_DNA"/>
</dbReference>
<dbReference type="Proteomes" id="UP000294530">
    <property type="component" value="Unassembled WGS sequence"/>
</dbReference>
<dbReference type="GO" id="GO:0099041">
    <property type="term" value="P:vesicle tethering to Golgi"/>
    <property type="evidence" value="ECO:0007669"/>
    <property type="project" value="TreeGrafter"/>
</dbReference>
<accession>A0A976FDM2</accession>
<dbReference type="InterPro" id="IPR036873">
    <property type="entry name" value="Rhodanese-like_dom_sf"/>
</dbReference>
<dbReference type="PANTHER" id="PTHR13297:SF5">
    <property type="entry name" value="TBC1 DOMAIN FAMILY MEMBER 23"/>
    <property type="match status" value="1"/>
</dbReference>
<gene>
    <name evidence="2" type="ORF">CCR75_000243</name>
</gene>
<dbReference type="GO" id="GO:0042147">
    <property type="term" value="P:retrograde transport, endosome to Golgi"/>
    <property type="evidence" value="ECO:0007669"/>
    <property type="project" value="InterPro"/>
</dbReference>